<keyword evidence="1" id="KW-0812">Transmembrane</keyword>
<dbReference type="InterPro" id="IPR002656">
    <property type="entry name" value="Acyl_transf_3_dom"/>
</dbReference>
<accession>A0A2U1B9G8</accession>
<gene>
    <name evidence="3" type="ORF">C8D82_103187</name>
</gene>
<feature type="transmembrane region" description="Helical" evidence="1">
    <location>
        <begin position="323"/>
        <end position="342"/>
    </location>
</feature>
<keyword evidence="1" id="KW-0472">Membrane</keyword>
<keyword evidence="3" id="KW-0808">Transferase</keyword>
<feature type="transmembrane region" description="Helical" evidence="1">
    <location>
        <begin position="71"/>
        <end position="91"/>
    </location>
</feature>
<protein>
    <submittedName>
        <fullName evidence="3">Fucose 4-O-acetylase-like acetyltransferase</fullName>
    </submittedName>
</protein>
<feature type="transmembrane region" description="Helical" evidence="1">
    <location>
        <begin position="257"/>
        <end position="278"/>
    </location>
</feature>
<evidence type="ECO:0000259" key="2">
    <source>
        <dbReference type="Pfam" id="PF01757"/>
    </source>
</evidence>
<sequence length="374" mass="42534">MAETLQIPTKVRYDWIDVLKFFGIWAVYISHTGDGAVVLHPVVHTFCVELFFFISGFFACKKSDAGFRDFVFRRFCQLIIPYAFFLVLYFIPMSLDTQMYHPNFPKCLLQGILGMRDRIFAASLWFFPCLFVLSVLYSALYRFASRRFGNHANRFLIAVSILLYIAGTLTQPIVLQENAGDLWGVNAACRYMIFFASGHILFPFFREFRFAALKPGAKVFFLLTAAAALSITLMGVTGSEHYHWFYPRTSVFFWHQVVATLNAIVLIYGFILISVALGKIRFLADLGRATLILCGTEQLVVLLLTSLLSVIGVSVTLTTPLMVLLWTFLCLCVSYFGIAPVLRTYFPRLSGVTPPPSYQEFREKVRTFTARIRG</sequence>
<feature type="transmembrane region" description="Helical" evidence="1">
    <location>
        <begin position="119"/>
        <end position="143"/>
    </location>
</feature>
<dbReference type="OrthoDB" id="6623990at2"/>
<dbReference type="RefSeq" id="WP_116882839.1">
    <property type="nucleotide sequence ID" value="NZ_CABMMC010000070.1"/>
</dbReference>
<evidence type="ECO:0000313" key="3">
    <source>
        <dbReference type="EMBL" id="PVY45272.1"/>
    </source>
</evidence>
<evidence type="ECO:0000256" key="1">
    <source>
        <dbReference type="SAM" id="Phobius"/>
    </source>
</evidence>
<dbReference type="PANTHER" id="PTHR37312:SF1">
    <property type="entry name" value="MEMBRANE-BOUND ACYLTRANSFERASE YKRP-RELATED"/>
    <property type="match status" value="1"/>
</dbReference>
<dbReference type="EMBL" id="QEKH01000003">
    <property type="protein sequence ID" value="PVY45272.1"/>
    <property type="molecule type" value="Genomic_DNA"/>
</dbReference>
<keyword evidence="4" id="KW-1185">Reference proteome</keyword>
<keyword evidence="1" id="KW-1133">Transmembrane helix</keyword>
<feature type="transmembrane region" description="Helical" evidence="1">
    <location>
        <begin position="37"/>
        <end position="59"/>
    </location>
</feature>
<proteinExistence type="predicted"/>
<feature type="transmembrane region" description="Helical" evidence="1">
    <location>
        <begin position="182"/>
        <end position="205"/>
    </location>
</feature>
<dbReference type="InterPro" id="IPR052734">
    <property type="entry name" value="Nod_factor_acetyltransferase"/>
</dbReference>
<feature type="transmembrane region" description="Helical" evidence="1">
    <location>
        <begin position="155"/>
        <end position="176"/>
    </location>
</feature>
<organism evidence="3 4">
    <name type="scientific">Victivallis vadensis</name>
    <dbReference type="NCBI Taxonomy" id="172901"/>
    <lineage>
        <taxon>Bacteria</taxon>
        <taxon>Pseudomonadati</taxon>
        <taxon>Lentisphaerota</taxon>
        <taxon>Lentisphaeria</taxon>
        <taxon>Victivallales</taxon>
        <taxon>Victivallaceae</taxon>
        <taxon>Victivallis</taxon>
    </lineage>
</organism>
<reference evidence="3 4" key="1">
    <citation type="submission" date="2018-04" db="EMBL/GenBank/DDBJ databases">
        <title>Genomic Encyclopedia of Type Strains, Phase IV (KMG-IV): sequencing the most valuable type-strain genomes for metagenomic binning, comparative biology and taxonomic classification.</title>
        <authorList>
            <person name="Goeker M."/>
        </authorList>
    </citation>
    <scope>NUCLEOTIDE SEQUENCE [LARGE SCALE GENOMIC DNA]</scope>
    <source>
        <strain evidence="3 4">DSM 14823</strain>
    </source>
</reference>
<name>A0A2U1B9G8_9BACT</name>
<dbReference type="GO" id="GO:0016747">
    <property type="term" value="F:acyltransferase activity, transferring groups other than amino-acyl groups"/>
    <property type="evidence" value="ECO:0007669"/>
    <property type="project" value="InterPro"/>
</dbReference>
<feature type="transmembrane region" description="Helical" evidence="1">
    <location>
        <begin position="217"/>
        <end position="237"/>
    </location>
</feature>
<feature type="transmembrane region" description="Helical" evidence="1">
    <location>
        <begin position="299"/>
        <end position="317"/>
    </location>
</feature>
<dbReference type="GeneID" id="78294166"/>
<feature type="domain" description="Acyltransferase 3" evidence="2">
    <location>
        <begin position="14"/>
        <end position="335"/>
    </location>
</feature>
<evidence type="ECO:0000313" key="4">
    <source>
        <dbReference type="Proteomes" id="UP000245959"/>
    </source>
</evidence>
<dbReference type="PANTHER" id="PTHR37312">
    <property type="entry name" value="MEMBRANE-BOUND ACYLTRANSFERASE YKRP-RELATED"/>
    <property type="match status" value="1"/>
</dbReference>
<dbReference type="Proteomes" id="UP000245959">
    <property type="component" value="Unassembled WGS sequence"/>
</dbReference>
<dbReference type="AlphaFoldDB" id="A0A2U1B9G8"/>
<comment type="caution">
    <text evidence="3">The sequence shown here is derived from an EMBL/GenBank/DDBJ whole genome shotgun (WGS) entry which is preliminary data.</text>
</comment>
<dbReference type="Pfam" id="PF01757">
    <property type="entry name" value="Acyl_transf_3"/>
    <property type="match status" value="1"/>
</dbReference>